<name>A0ABW8TD57_9CLOT</name>
<keyword evidence="3" id="KW-1185">Reference proteome</keyword>
<dbReference type="InterPro" id="IPR027417">
    <property type="entry name" value="P-loop_NTPase"/>
</dbReference>
<feature type="domain" description="Helicase ATP-binding" evidence="1">
    <location>
        <begin position="38"/>
        <end position="206"/>
    </location>
</feature>
<dbReference type="Gene3D" id="3.40.50.300">
    <property type="entry name" value="P-loop containing nucleotide triphosphate hydrolases"/>
    <property type="match status" value="2"/>
</dbReference>
<dbReference type="SMART" id="SM00487">
    <property type="entry name" value="DEXDc"/>
    <property type="match status" value="1"/>
</dbReference>
<dbReference type="RefSeq" id="WP_406786798.1">
    <property type="nucleotide sequence ID" value="NZ_JBJIAA010000005.1"/>
</dbReference>
<reference evidence="2 3" key="1">
    <citation type="submission" date="2024-11" db="EMBL/GenBank/DDBJ databases">
        <authorList>
            <person name="Heng Y.C."/>
            <person name="Lim A.C.H."/>
            <person name="Lee J.K.Y."/>
            <person name="Kittelmann S."/>
        </authorList>
    </citation>
    <scope>NUCLEOTIDE SEQUENCE [LARGE SCALE GENOMIC DNA]</scope>
    <source>
        <strain evidence="2 3">WILCCON 0114</strain>
    </source>
</reference>
<dbReference type="EMBL" id="JBJIAA010000005">
    <property type="protein sequence ID" value="MFL0250127.1"/>
    <property type="molecule type" value="Genomic_DNA"/>
</dbReference>
<dbReference type="Pfam" id="PF04851">
    <property type="entry name" value="ResIII"/>
    <property type="match status" value="1"/>
</dbReference>
<gene>
    <name evidence="2" type="ORF">ACJDT4_06805</name>
</gene>
<accession>A0ABW8TD57</accession>
<proteinExistence type="predicted"/>
<dbReference type="Pfam" id="PF00271">
    <property type="entry name" value="Helicase_C"/>
    <property type="match status" value="1"/>
</dbReference>
<dbReference type="PROSITE" id="PS51192">
    <property type="entry name" value="HELICASE_ATP_BIND_1"/>
    <property type="match status" value="1"/>
</dbReference>
<keyword evidence="2" id="KW-0547">Nucleotide-binding</keyword>
<keyword evidence="2" id="KW-0378">Hydrolase</keyword>
<evidence type="ECO:0000313" key="2">
    <source>
        <dbReference type="EMBL" id="MFL0250127.1"/>
    </source>
</evidence>
<keyword evidence="2" id="KW-0347">Helicase</keyword>
<dbReference type="InterPro" id="IPR001650">
    <property type="entry name" value="Helicase_C-like"/>
</dbReference>
<evidence type="ECO:0000259" key="1">
    <source>
        <dbReference type="PROSITE" id="PS51192"/>
    </source>
</evidence>
<dbReference type="Proteomes" id="UP001623592">
    <property type="component" value="Unassembled WGS sequence"/>
</dbReference>
<sequence>MELKVELINEPYNFIEDSIVTEKKLISKYVSDGIGEDYLYWKSQNPVLISAQTGMGKNTFIETIIIKHCVENNKKILIISNRTANNRQQKKRVSSIVGCEYILENFTPKGLDELETFKNVRIVTYQKLEKYLYNYCESKKLEKFDFVVFDECHYFESDSLFNNGTGKTLYKSLSVFKNSIRIFMTATPDEIFKIIIQKEKALGLSSINKIYYINHPIESFFYPKTVLYYNFQRNYNYISPKYFNNKDTLLELIKNDNSNFKWLIFVTNKQDGENFVNNIGKNSTFITSESKNSKYEDGKIYSQVVTTEKFTCKVLVSTSVMDNGINFKDPLLKNIVIFAYDKTEFIQMLGRKRVINDESINLYLYGNNVKTIRNKLSGINKQIEAICLLKDNPSLFLNQYFRNSELISGLIYFNKNLEPKINEFAEKKLYFLKNFYENLISNFILIGKQAFILEQLAWLSLEKTYNPKLWIDYIDSDKNKRKLIEFLNSNCNIPLSDKALENFQINFKELFVATYGKQSGDRSDRVYKETKMRKLLEKYDLPYKITIKNNAFTLCKM</sequence>
<organism evidence="2 3">
    <name type="scientific">Clostridium neuense</name>
    <dbReference type="NCBI Taxonomy" id="1728934"/>
    <lineage>
        <taxon>Bacteria</taxon>
        <taxon>Bacillati</taxon>
        <taxon>Bacillota</taxon>
        <taxon>Clostridia</taxon>
        <taxon>Eubacteriales</taxon>
        <taxon>Clostridiaceae</taxon>
        <taxon>Clostridium</taxon>
    </lineage>
</organism>
<dbReference type="InterPro" id="IPR006935">
    <property type="entry name" value="Helicase/UvrB_N"/>
</dbReference>
<comment type="caution">
    <text evidence="2">The sequence shown here is derived from an EMBL/GenBank/DDBJ whole genome shotgun (WGS) entry which is preliminary data.</text>
</comment>
<keyword evidence="2" id="KW-0067">ATP-binding</keyword>
<evidence type="ECO:0000313" key="3">
    <source>
        <dbReference type="Proteomes" id="UP001623592"/>
    </source>
</evidence>
<dbReference type="InterPro" id="IPR014001">
    <property type="entry name" value="Helicase_ATP-bd"/>
</dbReference>
<protein>
    <submittedName>
        <fullName evidence="2">DEAD/DEAH box helicase family protein</fullName>
    </submittedName>
</protein>
<dbReference type="GO" id="GO:0004386">
    <property type="term" value="F:helicase activity"/>
    <property type="evidence" value="ECO:0007669"/>
    <property type="project" value="UniProtKB-KW"/>
</dbReference>
<dbReference type="SUPFAM" id="SSF52540">
    <property type="entry name" value="P-loop containing nucleoside triphosphate hydrolases"/>
    <property type="match status" value="1"/>
</dbReference>